<evidence type="ECO:0008006" key="3">
    <source>
        <dbReference type="Google" id="ProtNLM"/>
    </source>
</evidence>
<keyword evidence="2" id="KW-1185">Reference proteome</keyword>
<gene>
    <name evidence="1" type="ORF">HYPSUDRAFT_526230</name>
</gene>
<organism evidence="1 2">
    <name type="scientific">Hypholoma sublateritium (strain FD-334 SS-4)</name>
    <dbReference type="NCBI Taxonomy" id="945553"/>
    <lineage>
        <taxon>Eukaryota</taxon>
        <taxon>Fungi</taxon>
        <taxon>Dikarya</taxon>
        <taxon>Basidiomycota</taxon>
        <taxon>Agaricomycotina</taxon>
        <taxon>Agaricomycetes</taxon>
        <taxon>Agaricomycetidae</taxon>
        <taxon>Agaricales</taxon>
        <taxon>Agaricineae</taxon>
        <taxon>Strophariaceae</taxon>
        <taxon>Hypholoma</taxon>
    </lineage>
</organism>
<protein>
    <recommendedName>
        <fullName evidence="3">F-box domain-containing protein</fullName>
    </recommendedName>
</protein>
<evidence type="ECO:0000313" key="2">
    <source>
        <dbReference type="Proteomes" id="UP000054270"/>
    </source>
</evidence>
<accession>A0A0D2P6T3</accession>
<name>A0A0D2P6T3_HYPSF</name>
<reference evidence="2" key="1">
    <citation type="submission" date="2014-04" db="EMBL/GenBank/DDBJ databases">
        <title>Evolutionary Origins and Diversification of the Mycorrhizal Mutualists.</title>
        <authorList>
            <consortium name="DOE Joint Genome Institute"/>
            <consortium name="Mycorrhizal Genomics Consortium"/>
            <person name="Kohler A."/>
            <person name="Kuo A."/>
            <person name="Nagy L.G."/>
            <person name="Floudas D."/>
            <person name="Copeland A."/>
            <person name="Barry K.W."/>
            <person name="Cichocki N."/>
            <person name="Veneault-Fourrey C."/>
            <person name="LaButti K."/>
            <person name="Lindquist E.A."/>
            <person name="Lipzen A."/>
            <person name="Lundell T."/>
            <person name="Morin E."/>
            <person name="Murat C."/>
            <person name="Riley R."/>
            <person name="Ohm R."/>
            <person name="Sun H."/>
            <person name="Tunlid A."/>
            <person name="Henrissat B."/>
            <person name="Grigoriev I.V."/>
            <person name="Hibbett D.S."/>
            <person name="Martin F."/>
        </authorList>
    </citation>
    <scope>NUCLEOTIDE SEQUENCE [LARGE SCALE GENOMIC DNA]</scope>
    <source>
        <strain evidence="2">FD-334 SS-4</strain>
    </source>
</reference>
<proteinExistence type="predicted"/>
<dbReference type="EMBL" id="KN817537">
    <property type="protein sequence ID" value="KJA24381.1"/>
    <property type="molecule type" value="Genomic_DNA"/>
</dbReference>
<evidence type="ECO:0000313" key="1">
    <source>
        <dbReference type="EMBL" id="KJA24381.1"/>
    </source>
</evidence>
<dbReference type="OrthoDB" id="3064206at2759"/>
<dbReference type="Proteomes" id="UP000054270">
    <property type="component" value="Unassembled WGS sequence"/>
</dbReference>
<sequence>MTGEPFTRTTPIFKLGDDVLYEIFLANTYQMMSIFPYSYPTPTLNDSPLVLTLRASHVCRAWRDVLLRSSLIWARCIDLDALDQATDHWRDLVLQRAGRSMLCISAQKARQRMVPASGLATFLANLLDKHWAQIEEIDLSIDIKDLRDPRIAEPLGRPAEKLRVFVLRGAEVWSLLGIHLFHSHAPSLVRLVIPGVCPAFRIDLKAPFMFTSNMRHLDLQDRLKIRAVDLLDACIRMPLLETLKLIVAELVVDGDSLPRPAMTNLHLIEINCCTFDIYPVFLDRITSAADCILRVFHKFSCHSHSIRSLDVMQRVLSRYGDSFFAHHQGQPDHFDVGLGVTPARFTFSCYESCQEQFDIWVEEFADSFTVPSDFFFLSPVIVSRLLDTMSTIKFSSGINRLNLKVSLQNPDEDIVDNPQILPQFTPSLIQALSSMQWVTTLAVNFADAPTLKAISALGDLFPALKTLLITRIKWPPQPTYPNFSDNVLPFLAQRHRTAPLQVLNLDQLGNGLWMVQDMRAFEEITGLTIVWKVDGVSRQYVCGSGDAERLFIGPRKLILGVANSRSV</sequence>
<dbReference type="SUPFAM" id="SSF52047">
    <property type="entry name" value="RNI-like"/>
    <property type="match status" value="1"/>
</dbReference>
<dbReference type="AlphaFoldDB" id="A0A0D2P6T3"/>